<sequence>MAETLGVSEKTLDGARRGGHGRALAGPIQPVGAKRAVRHAALRLPRETGEPYVAVPAWTLDLLSNLSMSDRGISPAAWRLYALVLASHGGAVQQPLETSVGHLGGLLGASADTGRRRLRELERAGMAEVTQRCGGRLLVRPVLDPEEAVTVAVTYATRGRQHTTSPSQPRAFTPGKAEQSPLAKRALHIRHMIIRHHSWAHLDLPPPG</sequence>
<name>A0A438MEI5_9ACTN</name>
<keyword evidence="3" id="KW-1185">Reference proteome</keyword>
<reference evidence="2 3" key="1">
    <citation type="submission" date="2019-01" db="EMBL/GenBank/DDBJ databases">
        <title>Sequencing the genomes of 1000 actinobacteria strains.</title>
        <authorList>
            <person name="Klenk H.-P."/>
        </authorList>
    </citation>
    <scope>NUCLEOTIDE SEQUENCE [LARGE SCALE GENOMIC DNA]</scope>
    <source>
        <strain evidence="2 3">DSM 43925</strain>
    </source>
</reference>
<feature type="region of interest" description="Disordered" evidence="1">
    <location>
        <begin position="1"/>
        <end position="27"/>
    </location>
</feature>
<evidence type="ECO:0008006" key="4">
    <source>
        <dbReference type="Google" id="ProtNLM"/>
    </source>
</evidence>
<dbReference type="Proteomes" id="UP000284824">
    <property type="component" value="Unassembled WGS sequence"/>
</dbReference>
<evidence type="ECO:0000313" key="2">
    <source>
        <dbReference type="EMBL" id="RVX43931.1"/>
    </source>
</evidence>
<evidence type="ECO:0000313" key="3">
    <source>
        <dbReference type="Proteomes" id="UP000284824"/>
    </source>
</evidence>
<dbReference type="AlphaFoldDB" id="A0A438MEI5"/>
<comment type="caution">
    <text evidence="2">The sequence shown here is derived from an EMBL/GenBank/DDBJ whole genome shotgun (WGS) entry which is preliminary data.</text>
</comment>
<organism evidence="2 3">
    <name type="scientific">Nonomuraea polychroma</name>
    <dbReference type="NCBI Taxonomy" id="46176"/>
    <lineage>
        <taxon>Bacteria</taxon>
        <taxon>Bacillati</taxon>
        <taxon>Actinomycetota</taxon>
        <taxon>Actinomycetes</taxon>
        <taxon>Streptosporangiales</taxon>
        <taxon>Streptosporangiaceae</taxon>
        <taxon>Nonomuraea</taxon>
    </lineage>
</organism>
<dbReference type="RefSeq" id="WP_127935789.1">
    <property type="nucleotide sequence ID" value="NZ_SAUN01000001.1"/>
</dbReference>
<protein>
    <recommendedName>
        <fullName evidence="4">Helix-turn-helix protein</fullName>
    </recommendedName>
</protein>
<proteinExistence type="predicted"/>
<gene>
    <name evidence="2" type="ORF">EDD27_6642</name>
</gene>
<evidence type="ECO:0000256" key="1">
    <source>
        <dbReference type="SAM" id="MobiDB-lite"/>
    </source>
</evidence>
<accession>A0A438MEI5</accession>
<dbReference type="EMBL" id="SAUN01000001">
    <property type="protein sequence ID" value="RVX43931.1"/>
    <property type="molecule type" value="Genomic_DNA"/>
</dbReference>
<feature type="region of interest" description="Disordered" evidence="1">
    <location>
        <begin position="158"/>
        <end position="179"/>
    </location>
</feature>